<keyword evidence="1" id="KW-0812">Transmembrane</keyword>
<dbReference type="PANTHER" id="PTHR31513">
    <property type="entry name" value="EPHRIN TYPE-B RECEPTOR"/>
    <property type="match status" value="1"/>
</dbReference>
<dbReference type="OMA" id="QAGFVNW"/>
<dbReference type="HOGENOM" id="CLU_000979_0_0_1"/>
<dbReference type="Proteomes" id="UP000019132">
    <property type="component" value="Unassembled WGS sequence"/>
</dbReference>
<reference evidence="3" key="2">
    <citation type="submission" date="2010-04" db="EMBL/GenBank/DDBJ databases">
        <authorList>
            <person name="Buell R."/>
            <person name="Hamilton J."/>
            <person name="Hostetler J."/>
        </authorList>
    </citation>
    <scope>NUCLEOTIDE SEQUENCE [LARGE SCALE GENOMIC DNA]</scope>
    <source>
        <strain evidence="3">DAOM:BR144</strain>
    </source>
</reference>
<reference evidence="2" key="3">
    <citation type="submission" date="2015-02" db="UniProtKB">
        <authorList>
            <consortium name="EnsemblProtists"/>
        </authorList>
    </citation>
    <scope>IDENTIFICATION</scope>
    <source>
        <strain evidence="2">DAOM BR144</strain>
    </source>
</reference>
<protein>
    <submittedName>
        <fullName evidence="2">Uncharacterized protein</fullName>
    </submittedName>
</protein>
<dbReference type="EnsemblProtists" id="PYU1_T012595">
    <property type="protein sequence ID" value="PYU1_T012595"/>
    <property type="gene ID" value="PYU1_G012569"/>
</dbReference>
<proteinExistence type="predicted"/>
<dbReference type="VEuPathDB" id="FungiDB:PYU1_G012569"/>
<keyword evidence="3" id="KW-1185">Reference proteome</keyword>
<dbReference type="PANTHER" id="PTHR31513:SF2">
    <property type="entry name" value="MRAZ"/>
    <property type="match status" value="1"/>
</dbReference>
<evidence type="ECO:0000256" key="1">
    <source>
        <dbReference type="SAM" id="Phobius"/>
    </source>
</evidence>
<keyword evidence="1" id="KW-1133">Transmembrane helix</keyword>
<evidence type="ECO:0000313" key="3">
    <source>
        <dbReference type="Proteomes" id="UP000019132"/>
    </source>
</evidence>
<reference evidence="3" key="1">
    <citation type="journal article" date="2010" name="Genome Biol.">
        <title>Genome sequence of the necrotrophic plant pathogen Pythium ultimum reveals original pathogenicity mechanisms and effector repertoire.</title>
        <authorList>
            <person name="Levesque C.A."/>
            <person name="Brouwer H."/>
            <person name="Cano L."/>
            <person name="Hamilton J.P."/>
            <person name="Holt C."/>
            <person name="Huitema E."/>
            <person name="Raffaele S."/>
            <person name="Robideau G.P."/>
            <person name="Thines M."/>
            <person name="Win J."/>
            <person name="Zerillo M.M."/>
            <person name="Beakes G.W."/>
            <person name="Boore J.L."/>
            <person name="Busam D."/>
            <person name="Dumas B."/>
            <person name="Ferriera S."/>
            <person name="Fuerstenberg S.I."/>
            <person name="Gachon C.M."/>
            <person name="Gaulin E."/>
            <person name="Govers F."/>
            <person name="Grenville-Briggs L."/>
            <person name="Horner N."/>
            <person name="Hostetler J."/>
            <person name="Jiang R.H."/>
            <person name="Johnson J."/>
            <person name="Krajaejun T."/>
            <person name="Lin H."/>
            <person name="Meijer H.J."/>
            <person name="Moore B."/>
            <person name="Morris P."/>
            <person name="Phuntmart V."/>
            <person name="Puiu D."/>
            <person name="Shetty J."/>
            <person name="Stajich J.E."/>
            <person name="Tripathy S."/>
            <person name="Wawra S."/>
            <person name="van West P."/>
            <person name="Whitty B.R."/>
            <person name="Coutinho P.M."/>
            <person name="Henrissat B."/>
            <person name="Martin F."/>
            <person name="Thomas P.D."/>
            <person name="Tyler B.M."/>
            <person name="De Vries R.P."/>
            <person name="Kamoun S."/>
            <person name="Yandell M."/>
            <person name="Tisserat N."/>
            <person name="Buell C.R."/>
        </authorList>
    </citation>
    <scope>NUCLEOTIDE SEQUENCE</scope>
    <source>
        <strain evidence="3">DAOM:BR144</strain>
    </source>
</reference>
<keyword evidence="1" id="KW-0472">Membrane</keyword>
<feature type="transmembrane region" description="Helical" evidence="1">
    <location>
        <begin position="1556"/>
        <end position="1574"/>
    </location>
</feature>
<feature type="transmembrane region" description="Helical" evidence="1">
    <location>
        <begin position="1580"/>
        <end position="1600"/>
    </location>
</feature>
<dbReference type="EMBL" id="GL376612">
    <property type="status" value="NOT_ANNOTATED_CDS"/>
    <property type="molecule type" value="Genomic_DNA"/>
</dbReference>
<dbReference type="eggNOG" id="ENOG502QRIG">
    <property type="taxonomic scope" value="Eukaryota"/>
</dbReference>
<dbReference type="STRING" id="431595.K3X5U6"/>
<accession>K3X5U6</accession>
<dbReference type="InParanoid" id="K3X5U6"/>
<name>K3X5U6_GLOUD</name>
<evidence type="ECO:0000313" key="2">
    <source>
        <dbReference type="EnsemblProtists" id="PYU1_T012595"/>
    </source>
</evidence>
<feature type="transmembrane region" description="Helical" evidence="1">
    <location>
        <begin position="1526"/>
        <end position="1549"/>
    </location>
</feature>
<feature type="transmembrane region" description="Helical" evidence="1">
    <location>
        <begin position="990"/>
        <end position="1012"/>
    </location>
</feature>
<organism evidence="2 3">
    <name type="scientific">Globisporangium ultimum (strain ATCC 200006 / CBS 805.95 / DAOM BR144)</name>
    <name type="common">Pythium ultimum</name>
    <dbReference type="NCBI Taxonomy" id="431595"/>
    <lineage>
        <taxon>Eukaryota</taxon>
        <taxon>Sar</taxon>
        <taxon>Stramenopiles</taxon>
        <taxon>Oomycota</taxon>
        <taxon>Peronosporomycetes</taxon>
        <taxon>Pythiales</taxon>
        <taxon>Pythiaceae</taxon>
        <taxon>Globisporangium</taxon>
    </lineage>
</organism>
<feature type="transmembrane region" description="Helical" evidence="1">
    <location>
        <begin position="1484"/>
        <end position="1506"/>
    </location>
</feature>
<sequence>MCSRLNPIGNYNEFYVACQFTIPPAQNTSNWTMLNVHDTVLDGALLAPFAGVHVKLLFDLDPTRTAMSITNATVQASAVVIHALNLTLDSASSMNVSARGLKFGPGFNSRFDMGGSYGGLGGASLTSLHQNCEHIRPNEFFRSIGDVSGDLSDFQGYGSGGGNDKARGGGRIQVNVAHDAILNGSVLANGGAACTDCSDSAGAGGTIMIKAGERIYGQAIVQANGGEPAVFDDSQGFLGGGGGGGGGGGRIVFESKHAEELDPAHVEAFGGGLPGEHKNNVIKWCQLGGDGTILKLQHSVQDDYTEKQSDVDDPPATLIGTLVVKGGRLTHEGPAKRIQIYGCTPIYYQSSSGLPFLPDPLAHIFVSGGATICTSYIGLKADRDLFILALEGTDVSISNALLMVSQLDVQASGSFHVDKYSVIKFRWGVLALAGGPSAFEGFLEPLAPPDLILGVIEDMTPAVRVESKSNVDLRPQTAQLGAMHMYVKAGETAVVDMPFDTPFLSLSVAAKNATILHANSGSVQKCEPIKYQADELTCKTLANAPLDRSPYTVSVFASEVAVLGNISAGAILLCSDDTVIVEGTISTVALGCSSGFGLGNSTVNGGASGGAGHGGRGGNVQPGNTGGGASYDILVNFWETSADPMALPVAAALPKWPTWPGSGAASGDTPDQIVGGNGGGVIYIGSTKLNVQKDSKISARGGDGFKRGGGGSGGSVVMHISEISGSGVIDLEGGEAVNPSGHSSLSEENTKSSVWNQAEPPLAVSDKSRLGGGGGGGIVRIVYHQVKDLPNNGEQFVKDGGKLSVQGGKSISGENGANGVMVAFNCMAGRGDKEVTVQETIHIAFLVNQGHAPVTQELSAATNASPACLMKNLARKRASRAQPVIFQQQTEQKCVRHAVLGILQLLLEAQHAHFVPSEQSRRRLEMSIALSVVLTTLKLGSTKCSACHDKPAHSQFNVHGNCTYACDKGRNGLDCLTPFERLVKPIGGPLGFVILVFSLTFSLFGAWGFISYRSSQYKKRRFAEYKAQTLRDQLSLAKLTRNLTPRLTDQDLDAHLARLYFTGDNHLESSWVLNASFLPTAMRDIVYEGAYLSFTSTCNDMLRWDTQNWEAWLYRLLLCSVPPLGTLFKRRRQLRRVEKLAKYIEDHGASFFREMNFRVHGAKLKIGFSPDFSLAYIDVLVPPGISSLSLLDVRHTGSLTIVVAGSGSFFRPYHIDTNDIIVRAVPSRLELLKHDFWINFVADINQRLRVIPQPTSLVQPGESAHAINDVLEFVSDFNKRHESDGFAVQFGSFSIESAINAESNESCFMAWEMTNVEEMLLNYGQEPFKFAFQVKKIWEKEGAASGDASRHLDGLDGIETSPAFEYEEESLRPLLRDPSNLKSDVASADPRPAEFRFSQIRMEALFANSDSLSPRDGTTGLTHTLLSPTFKKRGNDAHSSSAKNVLAALVSRKSMGRVLALLQPLSPLFRLYNVDPSKPSTRTWYLPMTMVLLLVLDIALAFWILMEYYCIQVEDPTSTNSGCSRAAFVSVIWILPMAIAGAPVLGFVFLSKKSVFYGKLFAMWDVGAIMNVFVAFISGLVYISFVHEGVLAVIVALIAVKYAEKEIAMRCIAQYANERPLRGWRGLYTTKDWYDSAYTPLVHQES</sequence>